<keyword evidence="3" id="KW-1185">Reference proteome</keyword>
<reference evidence="2 3" key="1">
    <citation type="journal article" date="2021" name="Elife">
        <title>Chloroplast acquisition without the gene transfer in kleptoplastic sea slugs, Plakobranchus ocellatus.</title>
        <authorList>
            <person name="Maeda T."/>
            <person name="Takahashi S."/>
            <person name="Yoshida T."/>
            <person name="Shimamura S."/>
            <person name="Takaki Y."/>
            <person name="Nagai Y."/>
            <person name="Toyoda A."/>
            <person name="Suzuki Y."/>
            <person name="Arimoto A."/>
            <person name="Ishii H."/>
            <person name="Satoh N."/>
            <person name="Nishiyama T."/>
            <person name="Hasebe M."/>
            <person name="Maruyama T."/>
            <person name="Minagawa J."/>
            <person name="Obokata J."/>
            <person name="Shigenobu S."/>
        </authorList>
    </citation>
    <scope>NUCLEOTIDE SEQUENCE [LARGE SCALE GENOMIC DNA]</scope>
</reference>
<dbReference type="AlphaFoldDB" id="A0AAV4I1C9"/>
<accession>A0AAV4I1C9</accession>
<evidence type="ECO:0000256" key="1">
    <source>
        <dbReference type="SAM" id="MobiDB-lite"/>
    </source>
</evidence>
<feature type="region of interest" description="Disordered" evidence="1">
    <location>
        <begin position="182"/>
        <end position="208"/>
    </location>
</feature>
<gene>
    <name evidence="2" type="ORF">ElyMa_006492000</name>
</gene>
<proteinExistence type="predicted"/>
<name>A0AAV4I1C9_9GAST</name>
<evidence type="ECO:0000313" key="2">
    <source>
        <dbReference type="EMBL" id="GFS04334.1"/>
    </source>
</evidence>
<organism evidence="2 3">
    <name type="scientific">Elysia marginata</name>
    <dbReference type="NCBI Taxonomy" id="1093978"/>
    <lineage>
        <taxon>Eukaryota</taxon>
        <taxon>Metazoa</taxon>
        <taxon>Spiralia</taxon>
        <taxon>Lophotrochozoa</taxon>
        <taxon>Mollusca</taxon>
        <taxon>Gastropoda</taxon>
        <taxon>Heterobranchia</taxon>
        <taxon>Euthyneura</taxon>
        <taxon>Panpulmonata</taxon>
        <taxon>Sacoglossa</taxon>
        <taxon>Placobranchoidea</taxon>
        <taxon>Plakobranchidae</taxon>
        <taxon>Elysia</taxon>
    </lineage>
</organism>
<sequence>MKSKKLALRVTVKFFFLVNMVPFVWEAEGLTLWASSAVEYGGILDVYIMYNQRDLASQKQFRILHGRTPVYECLLESMVGSSASKNPVANDKKQRGDDLYVQLSLTTEFALQARIKDVFKLEVNSVSTSTPLEQLYITLESGFQDPQVFGTNVTVDSGSGPLEGLVCLDDPDSYAGGSLLQVGPPMPDRLKGRGQTGSDPEPYRFSIG</sequence>
<dbReference type="EMBL" id="BMAT01013027">
    <property type="protein sequence ID" value="GFS04334.1"/>
    <property type="molecule type" value="Genomic_DNA"/>
</dbReference>
<protein>
    <submittedName>
        <fullName evidence="2">Uncharacterized protein</fullName>
    </submittedName>
</protein>
<dbReference type="Proteomes" id="UP000762676">
    <property type="component" value="Unassembled WGS sequence"/>
</dbReference>
<comment type="caution">
    <text evidence="2">The sequence shown here is derived from an EMBL/GenBank/DDBJ whole genome shotgun (WGS) entry which is preliminary data.</text>
</comment>
<evidence type="ECO:0000313" key="3">
    <source>
        <dbReference type="Proteomes" id="UP000762676"/>
    </source>
</evidence>